<evidence type="ECO:0000313" key="4">
    <source>
        <dbReference type="Proteomes" id="UP000257317"/>
    </source>
</evidence>
<dbReference type="AlphaFoldDB" id="A0A2Z6T7B1"/>
<dbReference type="NCBIfam" id="NF006505">
    <property type="entry name" value="PRK08939.1"/>
    <property type="match status" value="1"/>
</dbReference>
<comment type="caution">
    <text evidence="3">The sequence shown here is derived from an EMBL/GenBank/DDBJ whole genome shotgun (WGS) entry which is preliminary data.</text>
</comment>
<dbReference type="SUPFAM" id="SSF52540">
    <property type="entry name" value="P-loop containing nucleoside triphosphate hydrolases"/>
    <property type="match status" value="1"/>
</dbReference>
<protein>
    <submittedName>
        <fullName evidence="3">Primosomal protein DnaI</fullName>
    </submittedName>
</protein>
<dbReference type="Proteomes" id="UP000257317">
    <property type="component" value="Unassembled WGS sequence"/>
</dbReference>
<reference evidence="4" key="1">
    <citation type="submission" date="2018-03" db="EMBL/GenBank/DDBJ databases">
        <title>New taxa in the Lactobacillus gasseri group.</title>
        <authorList>
            <person name="Tanizawa Y."/>
            <person name="Tohno M."/>
            <person name="Endo A."/>
            <person name="Arita M."/>
        </authorList>
    </citation>
    <scope>NUCLEOTIDE SEQUENCE [LARGE SCALE GENOMIC DNA]</scope>
    <source>
        <strain evidence="4">DSM 24759</strain>
    </source>
</reference>
<proteinExistence type="predicted"/>
<name>A0A2Z6T7B1_9LACO</name>
<evidence type="ECO:0000259" key="1">
    <source>
        <dbReference type="Pfam" id="PF01695"/>
    </source>
</evidence>
<feature type="domain" description="Primosomal DnaI N-terminal" evidence="2">
    <location>
        <begin position="1"/>
        <end position="90"/>
    </location>
</feature>
<dbReference type="RefSeq" id="WP_117117857.1">
    <property type="nucleotide sequence ID" value="NZ_BFBY01000002.1"/>
</dbReference>
<keyword evidence="4" id="KW-1185">Reference proteome</keyword>
<dbReference type="PANTHER" id="PTHR30050:SF8">
    <property type="entry name" value="PRIMOSOMAL PROTEIN DNAI"/>
    <property type="match status" value="1"/>
</dbReference>
<feature type="domain" description="IstB-like ATP-binding" evidence="1">
    <location>
        <begin position="103"/>
        <end position="292"/>
    </location>
</feature>
<dbReference type="Gene3D" id="3.40.50.300">
    <property type="entry name" value="P-loop containing nucleotide triphosphate hydrolases"/>
    <property type="match status" value="1"/>
</dbReference>
<dbReference type="CDD" id="cd00009">
    <property type="entry name" value="AAA"/>
    <property type="match status" value="1"/>
</dbReference>
<dbReference type="GO" id="GO:0005524">
    <property type="term" value="F:ATP binding"/>
    <property type="evidence" value="ECO:0007669"/>
    <property type="project" value="InterPro"/>
</dbReference>
<dbReference type="PANTHER" id="PTHR30050">
    <property type="entry name" value="CHROMOSOMAL REPLICATION INITIATOR PROTEIN DNAA"/>
    <property type="match status" value="1"/>
</dbReference>
<dbReference type="OrthoDB" id="61127at2"/>
<gene>
    <name evidence="3" type="primary">dnaI</name>
    <name evidence="3" type="ORF">LrDSM24759_04250</name>
</gene>
<evidence type="ECO:0000259" key="2">
    <source>
        <dbReference type="Pfam" id="PF07319"/>
    </source>
</evidence>
<dbReference type="GO" id="GO:0006260">
    <property type="term" value="P:DNA replication"/>
    <property type="evidence" value="ECO:0007669"/>
    <property type="project" value="TreeGrafter"/>
</dbReference>
<dbReference type="InterPro" id="IPR009928">
    <property type="entry name" value="DnaI_N"/>
</dbReference>
<sequence>MESISEVISKILKERKVQGNSVELAKSSLQNPKVKNFLTTHQAEISKDMIAASLTNLYIYAQQVESANDKIVADYQPQLFINGGIIDITYVPTKAKALASQEKQTAKKIELIDLPAKLRQVKLADVEQTPERKLALLEIASFLKSFEQDPHTRGLYLEGDFGVGKTFLLAGLANTIASRGYQVSFLHVPSFIAGLSSHFSDNSLNQEVDRLANVPVLILDDIGAETLSEWSRDDILGVILQKRMDNVLPTFFSSNMDMKQLEEHFAETRNNLDEVKAKRLMERVRFLSKEVFVDGANRRNPS</sequence>
<dbReference type="InterPro" id="IPR002611">
    <property type="entry name" value="IstB_ATP-bd"/>
</dbReference>
<organism evidence="3 4">
    <name type="scientific">Lactobacillus rodentium</name>
    <dbReference type="NCBI Taxonomy" id="947835"/>
    <lineage>
        <taxon>Bacteria</taxon>
        <taxon>Bacillati</taxon>
        <taxon>Bacillota</taxon>
        <taxon>Bacilli</taxon>
        <taxon>Lactobacillales</taxon>
        <taxon>Lactobacillaceae</taxon>
        <taxon>Lactobacillus</taxon>
    </lineage>
</organism>
<dbReference type="EMBL" id="BFBY01000002">
    <property type="protein sequence ID" value="GBG04511.1"/>
    <property type="molecule type" value="Genomic_DNA"/>
</dbReference>
<evidence type="ECO:0000313" key="3">
    <source>
        <dbReference type="EMBL" id="GBG04511.1"/>
    </source>
</evidence>
<dbReference type="InterPro" id="IPR027417">
    <property type="entry name" value="P-loop_NTPase"/>
</dbReference>
<dbReference type="Pfam" id="PF01695">
    <property type="entry name" value="IstB_IS21"/>
    <property type="match status" value="1"/>
</dbReference>
<accession>A0A2Z6T7B1</accession>
<dbReference type="Pfam" id="PF07319">
    <property type="entry name" value="DnaI_N"/>
    <property type="match status" value="1"/>
</dbReference>